<feature type="domain" description="Glutathionylspermidine synthase pre-ATP-grasp-like" evidence="6">
    <location>
        <begin position="63"/>
        <end position="439"/>
    </location>
</feature>
<proteinExistence type="predicted"/>
<keyword evidence="5" id="KW-0460">Magnesium</keyword>
<accession>A0A1I1JXH9</accession>
<dbReference type="Gene3D" id="3.30.1490.330">
    <property type="match status" value="1"/>
</dbReference>
<dbReference type="GO" id="GO:0005524">
    <property type="term" value="F:ATP binding"/>
    <property type="evidence" value="ECO:0007669"/>
    <property type="project" value="UniProtKB-KW"/>
</dbReference>
<name>A0A1I1JXH9_9GAMM</name>
<evidence type="ECO:0000256" key="4">
    <source>
        <dbReference type="ARBA" id="ARBA00022840"/>
    </source>
</evidence>
<evidence type="ECO:0000256" key="3">
    <source>
        <dbReference type="ARBA" id="ARBA00022741"/>
    </source>
</evidence>
<keyword evidence="3" id="KW-0547">Nucleotide-binding</keyword>
<dbReference type="GO" id="GO:0016874">
    <property type="term" value="F:ligase activity"/>
    <property type="evidence" value="ECO:0007669"/>
    <property type="project" value="UniProtKB-KW"/>
</dbReference>
<dbReference type="Proteomes" id="UP000199046">
    <property type="component" value="Unassembled WGS sequence"/>
</dbReference>
<evidence type="ECO:0000256" key="1">
    <source>
        <dbReference type="ARBA" id="ARBA00022598"/>
    </source>
</evidence>
<gene>
    <name evidence="7" type="ORF">SAMN05421848_1668</name>
</gene>
<keyword evidence="4" id="KW-0067">ATP-binding</keyword>
<dbReference type="InterPro" id="IPR016185">
    <property type="entry name" value="PreATP-grasp_dom_sf"/>
</dbReference>
<sequence length="444" mass="51121">MLEDFLFKHALMNIETTSYSASLEALFEDTLSWQIQPDRTLFEQLVPNFLNSGDGFRYASFSFEEMADHIDRLGNATEHLFRCLEHFMAHATEEDYRDLGITNPQLIRLIKMSWAADDKCRHIHPALFNGLYGNLDYSIDDAGQHWIYEFNGNTPVLTYESIVVQHHFFTEQRERLENVDQFNGLSEAWQRFFMQIRDRHGRLNMAFAGFNALVNDTLTLETMCFAAAEAGHDAVILELGEDLEYDSYSQKYYRAGHDTPLDYLFGLFPWEDYDRQALSAFIANYENLIDTGRGTIIAEPPYKLLLSNKAFMAYMTRIDPEGSLKNGFIPTYLSPEPLAGQRYVCKPVYGRMSSNIQVFENDALIGETDGDYAGSSVVYQPFRDMIQIGDCWYQLRMWLAPQETRAGGDQVFTPVGMAVRRSTSALSMNVETEEFVPHVYRRKI</sequence>
<reference evidence="8" key="1">
    <citation type="submission" date="2016-10" db="EMBL/GenBank/DDBJ databases">
        <authorList>
            <person name="Varghese N."/>
            <person name="Submissions S."/>
        </authorList>
    </citation>
    <scope>NUCLEOTIDE SEQUENCE [LARGE SCALE GENOMIC DNA]</scope>
    <source>
        <strain evidence="8">DSM 23439</strain>
    </source>
</reference>
<evidence type="ECO:0000259" key="6">
    <source>
        <dbReference type="Pfam" id="PF03738"/>
    </source>
</evidence>
<keyword evidence="8" id="KW-1185">Reference proteome</keyword>
<dbReference type="EMBL" id="FOLY01000003">
    <property type="protein sequence ID" value="SFC50060.1"/>
    <property type="molecule type" value="Genomic_DNA"/>
</dbReference>
<dbReference type="AlphaFoldDB" id="A0A1I1JXH9"/>
<evidence type="ECO:0000313" key="7">
    <source>
        <dbReference type="EMBL" id="SFC50060.1"/>
    </source>
</evidence>
<dbReference type="SUPFAM" id="SSF56059">
    <property type="entry name" value="Glutathione synthetase ATP-binding domain-like"/>
    <property type="match status" value="1"/>
</dbReference>
<protein>
    <submittedName>
        <fullName evidence="7">Glutathionylspermidine synthase</fullName>
    </submittedName>
</protein>
<dbReference type="GO" id="GO:0046872">
    <property type="term" value="F:metal ion binding"/>
    <property type="evidence" value="ECO:0007669"/>
    <property type="project" value="UniProtKB-KW"/>
</dbReference>
<keyword evidence="2" id="KW-0479">Metal-binding</keyword>
<dbReference type="OrthoDB" id="9765517at2"/>
<dbReference type="SUPFAM" id="SSF52440">
    <property type="entry name" value="PreATP-grasp domain"/>
    <property type="match status" value="1"/>
</dbReference>
<evidence type="ECO:0000313" key="8">
    <source>
        <dbReference type="Proteomes" id="UP000199046"/>
    </source>
</evidence>
<organism evidence="7 8">
    <name type="scientific">Kushneria avicenniae</name>
    <dbReference type="NCBI Taxonomy" id="402385"/>
    <lineage>
        <taxon>Bacteria</taxon>
        <taxon>Pseudomonadati</taxon>
        <taxon>Pseudomonadota</taxon>
        <taxon>Gammaproteobacteria</taxon>
        <taxon>Oceanospirillales</taxon>
        <taxon>Halomonadaceae</taxon>
        <taxon>Kushneria</taxon>
    </lineage>
</organism>
<dbReference type="STRING" id="402385.SAMN05421848_1668"/>
<evidence type="ECO:0000256" key="2">
    <source>
        <dbReference type="ARBA" id="ARBA00022723"/>
    </source>
</evidence>
<dbReference type="InterPro" id="IPR005494">
    <property type="entry name" value="GSPS_pre-ATP-grasp-like_dom"/>
</dbReference>
<dbReference type="Pfam" id="PF03738">
    <property type="entry name" value="GSP_synth"/>
    <property type="match status" value="1"/>
</dbReference>
<keyword evidence="1" id="KW-0436">Ligase</keyword>
<evidence type="ECO:0000256" key="5">
    <source>
        <dbReference type="ARBA" id="ARBA00022842"/>
    </source>
</evidence>